<keyword evidence="8" id="KW-0067">ATP-binding</keyword>
<organism evidence="11">
    <name type="scientific">hydrothermal vent metagenome</name>
    <dbReference type="NCBI Taxonomy" id="652676"/>
    <lineage>
        <taxon>unclassified sequences</taxon>
        <taxon>metagenomes</taxon>
        <taxon>ecological metagenomes</taxon>
    </lineage>
</organism>
<protein>
    <recommendedName>
        <fullName evidence="3">tRNA threonylcarbamoyladenosine biosynthesis protein TsaE</fullName>
    </recommendedName>
    <alternativeName>
        <fullName evidence="10">t(6)A37 threonylcarbamoyladenosine biosynthesis protein TsaE</fullName>
    </alternativeName>
</protein>
<evidence type="ECO:0000256" key="2">
    <source>
        <dbReference type="ARBA" id="ARBA00007599"/>
    </source>
</evidence>
<dbReference type="InterPro" id="IPR003442">
    <property type="entry name" value="T6A_TsaE"/>
</dbReference>
<keyword evidence="9" id="KW-0460">Magnesium</keyword>
<dbReference type="EMBL" id="UOYO01000017">
    <property type="protein sequence ID" value="VAY86839.1"/>
    <property type="molecule type" value="Genomic_DNA"/>
</dbReference>
<dbReference type="Pfam" id="PF02367">
    <property type="entry name" value="TsaE"/>
    <property type="match status" value="1"/>
</dbReference>
<evidence type="ECO:0000256" key="9">
    <source>
        <dbReference type="ARBA" id="ARBA00022842"/>
    </source>
</evidence>
<evidence type="ECO:0000256" key="5">
    <source>
        <dbReference type="ARBA" id="ARBA00022694"/>
    </source>
</evidence>
<accession>A0A3B1E5W6</accession>
<evidence type="ECO:0000256" key="7">
    <source>
        <dbReference type="ARBA" id="ARBA00022741"/>
    </source>
</evidence>
<evidence type="ECO:0000256" key="4">
    <source>
        <dbReference type="ARBA" id="ARBA00022490"/>
    </source>
</evidence>
<dbReference type="GO" id="GO:0046872">
    <property type="term" value="F:metal ion binding"/>
    <property type="evidence" value="ECO:0007669"/>
    <property type="project" value="UniProtKB-KW"/>
</dbReference>
<evidence type="ECO:0000256" key="3">
    <source>
        <dbReference type="ARBA" id="ARBA00019010"/>
    </source>
</evidence>
<sequence>MIVGINKIGLAVEFLKQNIKTQNTIILLQGDLASGKTTLVKEYVKSLGILDNVSSPTFSIQTIYNENIFHYDIYNKTLNDFISLGLLEEFEKDGIHFVEWGDDKLKRILKDYGFDILKINIIKKENKREYRIVI</sequence>
<dbReference type="GO" id="GO:0005737">
    <property type="term" value="C:cytoplasm"/>
    <property type="evidence" value="ECO:0007669"/>
    <property type="project" value="UniProtKB-SubCell"/>
</dbReference>
<dbReference type="AlphaFoldDB" id="A0A3B1E5W6"/>
<keyword evidence="6" id="KW-0479">Metal-binding</keyword>
<evidence type="ECO:0000256" key="1">
    <source>
        <dbReference type="ARBA" id="ARBA00004496"/>
    </source>
</evidence>
<keyword evidence="5" id="KW-0819">tRNA processing</keyword>
<evidence type="ECO:0000256" key="10">
    <source>
        <dbReference type="ARBA" id="ARBA00032441"/>
    </source>
</evidence>
<comment type="similarity">
    <text evidence="2">Belongs to the TsaE family.</text>
</comment>
<proteinExistence type="inferred from homology"/>
<dbReference type="SUPFAM" id="SSF52540">
    <property type="entry name" value="P-loop containing nucleoside triphosphate hydrolases"/>
    <property type="match status" value="1"/>
</dbReference>
<comment type="subcellular location">
    <subcellularLocation>
        <location evidence="1">Cytoplasm</location>
    </subcellularLocation>
</comment>
<keyword evidence="7" id="KW-0547">Nucleotide-binding</keyword>
<reference evidence="11" key="1">
    <citation type="submission" date="2018-10" db="EMBL/GenBank/DDBJ databases">
        <authorList>
            <person name="Aoki K."/>
        </authorList>
    </citation>
    <scope>NUCLEOTIDE SEQUENCE</scope>
</reference>
<evidence type="ECO:0000256" key="6">
    <source>
        <dbReference type="ARBA" id="ARBA00022723"/>
    </source>
</evidence>
<dbReference type="GO" id="GO:0005524">
    <property type="term" value="F:ATP binding"/>
    <property type="evidence" value="ECO:0007669"/>
    <property type="project" value="UniProtKB-KW"/>
</dbReference>
<dbReference type="NCBIfam" id="TIGR00150">
    <property type="entry name" value="T6A_YjeE"/>
    <property type="match status" value="1"/>
</dbReference>
<keyword evidence="4" id="KW-0963">Cytoplasm</keyword>
<dbReference type="PANTHER" id="PTHR33540:SF2">
    <property type="entry name" value="TRNA THREONYLCARBAMOYLADENOSINE BIOSYNTHESIS PROTEIN TSAE"/>
    <property type="match status" value="1"/>
</dbReference>
<dbReference type="PANTHER" id="PTHR33540">
    <property type="entry name" value="TRNA THREONYLCARBAMOYLADENOSINE BIOSYNTHESIS PROTEIN TSAE"/>
    <property type="match status" value="1"/>
</dbReference>
<dbReference type="InterPro" id="IPR027417">
    <property type="entry name" value="P-loop_NTPase"/>
</dbReference>
<name>A0A3B1E5W6_9ZZZZ</name>
<evidence type="ECO:0000313" key="11">
    <source>
        <dbReference type="EMBL" id="VAY86839.1"/>
    </source>
</evidence>
<dbReference type="GO" id="GO:0002949">
    <property type="term" value="P:tRNA threonylcarbamoyladenosine modification"/>
    <property type="evidence" value="ECO:0007669"/>
    <property type="project" value="InterPro"/>
</dbReference>
<evidence type="ECO:0000256" key="8">
    <source>
        <dbReference type="ARBA" id="ARBA00022840"/>
    </source>
</evidence>
<gene>
    <name evidence="11" type="ORF">MNB_ARC-1_1062</name>
</gene>
<dbReference type="Gene3D" id="3.40.50.300">
    <property type="entry name" value="P-loop containing nucleotide triphosphate hydrolases"/>
    <property type="match status" value="1"/>
</dbReference>